<accession>A0A1Y2DIV9</accession>
<dbReference type="InParanoid" id="A0A1Y2DIV9"/>
<dbReference type="OrthoDB" id="3934656at2759"/>
<dbReference type="GeneID" id="63781592"/>
<dbReference type="GO" id="GO:0020037">
    <property type="term" value="F:heme binding"/>
    <property type="evidence" value="ECO:0007669"/>
    <property type="project" value="InterPro"/>
</dbReference>
<dbReference type="InterPro" id="IPR036396">
    <property type="entry name" value="Cyt_P450_sf"/>
</dbReference>
<dbReference type="GO" id="GO:0004497">
    <property type="term" value="F:monooxygenase activity"/>
    <property type="evidence" value="ECO:0007669"/>
    <property type="project" value="InterPro"/>
</dbReference>
<dbReference type="EMBL" id="MCFJ01000014">
    <property type="protein sequence ID" value="ORY59163.1"/>
    <property type="molecule type" value="Genomic_DNA"/>
</dbReference>
<sequence>MPFLCMTAVVPSYMRSLILASSLNAGAKIKSQKRTDILEQLYAIHIEKGYKVDFHMGEIEQEANVALNVGSDTTAIGLRFTIYHTMKKPSIDTELMQELDQPIKDGRLRSPVRYAEANKFSHLCACTQVCGCSWAECCPLNA</sequence>
<evidence type="ECO:0000313" key="2">
    <source>
        <dbReference type="Proteomes" id="UP000193689"/>
    </source>
</evidence>
<dbReference type="InterPro" id="IPR001128">
    <property type="entry name" value="Cyt_P450"/>
</dbReference>
<dbReference type="GO" id="GO:0016705">
    <property type="term" value="F:oxidoreductase activity, acting on paired donors, with incorporation or reduction of molecular oxygen"/>
    <property type="evidence" value="ECO:0007669"/>
    <property type="project" value="InterPro"/>
</dbReference>
<name>A0A1Y2DIV9_9PEZI</name>
<evidence type="ECO:0000313" key="1">
    <source>
        <dbReference type="EMBL" id="ORY59163.1"/>
    </source>
</evidence>
<dbReference type="GO" id="GO:0005506">
    <property type="term" value="F:iron ion binding"/>
    <property type="evidence" value="ECO:0007669"/>
    <property type="project" value="InterPro"/>
</dbReference>
<dbReference type="AlphaFoldDB" id="A0A1Y2DIV9"/>
<dbReference type="STRING" id="1141098.A0A1Y2DIV9"/>
<dbReference type="Gene3D" id="1.10.630.10">
    <property type="entry name" value="Cytochrome P450"/>
    <property type="match status" value="1"/>
</dbReference>
<gene>
    <name evidence="1" type="ORF">BCR38DRAFT_527141</name>
</gene>
<proteinExistence type="predicted"/>
<organism evidence="1 2">
    <name type="scientific">Pseudomassariella vexata</name>
    <dbReference type="NCBI Taxonomy" id="1141098"/>
    <lineage>
        <taxon>Eukaryota</taxon>
        <taxon>Fungi</taxon>
        <taxon>Dikarya</taxon>
        <taxon>Ascomycota</taxon>
        <taxon>Pezizomycotina</taxon>
        <taxon>Sordariomycetes</taxon>
        <taxon>Xylariomycetidae</taxon>
        <taxon>Amphisphaeriales</taxon>
        <taxon>Pseudomassariaceae</taxon>
        <taxon>Pseudomassariella</taxon>
    </lineage>
</organism>
<keyword evidence="2" id="KW-1185">Reference proteome</keyword>
<dbReference type="SUPFAM" id="SSF48264">
    <property type="entry name" value="Cytochrome P450"/>
    <property type="match status" value="1"/>
</dbReference>
<dbReference type="Pfam" id="PF00067">
    <property type="entry name" value="p450"/>
    <property type="match status" value="1"/>
</dbReference>
<comment type="caution">
    <text evidence="1">The sequence shown here is derived from an EMBL/GenBank/DDBJ whole genome shotgun (WGS) entry which is preliminary data.</text>
</comment>
<evidence type="ECO:0008006" key="3">
    <source>
        <dbReference type="Google" id="ProtNLM"/>
    </source>
</evidence>
<dbReference type="Proteomes" id="UP000193689">
    <property type="component" value="Unassembled WGS sequence"/>
</dbReference>
<reference evidence="1 2" key="1">
    <citation type="submission" date="2016-07" db="EMBL/GenBank/DDBJ databases">
        <title>Pervasive Adenine N6-methylation of Active Genes in Fungi.</title>
        <authorList>
            <consortium name="DOE Joint Genome Institute"/>
            <person name="Mondo S.J."/>
            <person name="Dannebaum R.O."/>
            <person name="Kuo R.C."/>
            <person name="Labutti K."/>
            <person name="Haridas S."/>
            <person name="Kuo A."/>
            <person name="Salamov A."/>
            <person name="Ahrendt S.R."/>
            <person name="Lipzen A."/>
            <person name="Sullivan W."/>
            <person name="Andreopoulos W.B."/>
            <person name="Clum A."/>
            <person name="Lindquist E."/>
            <person name="Daum C."/>
            <person name="Ramamoorthy G.K."/>
            <person name="Gryganskyi A."/>
            <person name="Culley D."/>
            <person name="Magnuson J.K."/>
            <person name="James T.Y."/>
            <person name="O'Malley M.A."/>
            <person name="Stajich J.E."/>
            <person name="Spatafora J.W."/>
            <person name="Visel A."/>
            <person name="Grigoriev I.V."/>
        </authorList>
    </citation>
    <scope>NUCLEOTIDE SEQUENCE [LARGE SCALE GENOMIC DNA]</scope>
    <source>
        <strain evidence="1 2">CBS 129021</strain>
    </source>
</reference>
<dbReference type="RefSeq" id="XP_040711857.1">
    <property type="nucleotide sequence ID" value="XM_040865380.1"/>
</dbReference>
<protein>
    <recommendedName>
        <fullName evidence="3">Cytochrome P450</fullName>
    </recommendedName>
</protein>